<protein>
    <submittedName>
        <fullName evidence="1">Uncharacterized protein</fullName>
    </submittedName>
</protein>
<evidence type="ECO:0000313" key="1">
    <source>
        <dbReference type="EMBL" id="CAG7828963.1"/>
    </source>
</evidence>
<keyword evidence="2" id="KW-1185">Reference proteome</keyword>
<dbReference type="Proteomes" id="UP000708208">
    <property type="component" value="Unassembled WGS sequence"/>
</dbReference>
<dbReference type="EMBL" id="CAJVCH010549550">
    <property type="protein sequence ID" value="CAG7828963.1"/>
    <property type="molecule type" value="Genomic_DNA"/>
</dbReference>
<evidence type="ECO:0000313" key="2">
    <source>
        <dbReference type="Proteomes" id="UP000708208"/>
    </source>
</evidence>
<reference evidence="1" key="1">
    <citation type="submission" date="2021-06" db="EMBL/GenBank/DDBJ databases">
        <authorList>
            <person name="Hodson N. C."/>
            <person name="Mongue J. A."/>
            <person name="Jaron S. K."/>
        </authorList>
    </citation>
    <scope>NUCLEOTIDE SEQUENCE</scope>
</reference>
<organism evidence="1 2">
    <name type="scientific">Allacma fusca</name>
    <dbReference type="NCBI Taxonomy" id="39272"/>
    <lineage>
        <taxon>Eukaryota</taxon>
        <taxon>Metazoa</taxon>
        <taxon>Ecdysozoa</taxon>
        <taxon>Arthropoda</taxon>
        <taxon>Hexapoda</taxon>
        <taxon>Collembola</taxon>
        <taxon>Symphypleona</taxon>
        <taxon>Sminthuridae</taxon>
        <taxon>Allacma</taxon>
    </lineage>
</organism>
<proteinExistence type="predicted"/>
<comment type="caution">
    <text evidence="1">The sequence shown here is derived from an EMBL/GenBank/DDBJ whole genome shotgun (WGS) entry which is preliminary data.</text>
</comment>
<dbReference type="AlphaFoldDB" id="A0A8J2L553"/>
<name>A0A8J2L553_9HEXA</name>
<accession>A0A8J2L553</accession>
<gene>
    <name evidence="1" type="ORF">AFUS01_LOCUS38854</name>
</gene>
<sequence length="227" mass="25379">MVDSSGSFFCENKNFGCPKSKHSEDKLAAHQAICKYKHVPCVLAECIQTLIPINDFTTHLKEQHEYQVDKSSWTSHGRFRISYQLEGTRLISKNIILRCFAKDFIPVGRFINEEFSFGVTRSFGIKPSSDTFVAVVKITASKEPKSGQAGQETYTFQVPVTSLTGTPNGLEAPACVSLKKHLLRMCSRRIENPSGNEEWHWDVKCQLMTSDEDQAAVVGDVIDLISA</sequence>